<dbReference type="AlphaFoldDB" id="A0A3R9E3D5"/>
<reference evidence="1 2" key="1">
    <citation type="submission" date="2018-12" db="EMBL/GenBank/DDBJ databases">
        <title>Amycolatopsis eburnea sp. nov. actinomycete associate with arbuscular mycorrhiza fungal spore.</title>
        <authorList>
            <person name="Lumyong S."/>
            <person name="Chaiya L."/>
        </authorList>
    </citation>
    <scope>NUCLEOTIDE SEQUENCE [LARGE SCALE GENOMIC DNA]</scope>
    <source>
        <strain evidence="1 2">GLM-1</strain>
    </source>
</reference>
<evidence type="ECO:0000313" key="2">
    <source>
        <dbReference type="Proteomes" id="UP000267081"/>
    </source>
</evidence>
<protein>
    <submittedName>
        <fullName evidence="1">Uncharacterized protein</fullName>
    </submittedName>
</protein>
<dbReference type="EMBL" id="RSEC01000046">
    <property type="protein sequence ID" value="RSD17283.1"/>
    <property type="molecule type" value="Genomic_DNA"/>
</dbReference>
<gene>
    <name evidence="1" type="ORF">EIY87_21155</name>
</gene>
<proteinExistence type="predicted"/>
<dbReference type="InterPro" id="IPR045732">
    <property type="entry name" value="DUF6086"/>
</dbReference>
<evidence type="ECO:0000313" key="1">
    <source>
        <dbReference type="EMBL" id="RSD17283.1"/>
    </source>
</evidence>
<sequence length="135" mass="13812">MSQYFSIDGQDVWNPANGPGTLFTRLAEAFVPVAGPSGIGVTPGDPDDHPIDGAAFAKFTDALIAEYRAASHPIQRALLEGFVATAAVLARRGGLALPALDGPAAVPSRDIPGGGAAGPDRLLELMAGHDRAMPL</sequence>
<accession>A0A3R9E3D5</accession>
<name>A0A3R9E3D5_9PSEU</name>
<dbReference type="Proteomes" id="UP000267081">
    <property type="component" value="Unassembled WGS sequence"/>
</dbReference>
<organism evidence="1 2">
    <name type="scientific">Amycolatopsis eburnea</name>
    <dbReference type="NCBI Taxonomy" id="2267691"/>
    <lineage>
        <taxon>Bacteria</taxon>
        <taxon>Bacillati</taxon>
        <taxon>Actinomycetota</taxon>
        <taxon>Actinomycetes</taxon>
        <taxon>Pseudonocardiales</taxon>
        <taxon>Pseudonocardiaceae</taxon>
        <taxon>Amycolatopsis</taxon>
    </lineage>
</organism>
<dbReference type="Pfam" id="PF19564">
    <property type="entry name" value="DUF6086"/>
    <property type="match status" value="1"/>
</dbReference>
<dbReference type="RefSeq" id="WP_125310814.1">
    <property type="nucleotide sequence ID" value="NZ_RSEC01000046.1"/>
</dbReference>
<comment type="caution">
    <text evidence="1">The sequence shown here is derived from an EMBL/GenBank/DDBJ whole genome shotgun (WGS) entry which is preliminary data.</text>
</comment>
<keyword evidence="2" id="KW-1185">Reference proteome</keyword>
<dbReference type="OrthoDB" id="3475539at2"/>